<proteinExistence type="predicted"/>
<evidence type="ECO:0000313" key="2">
    <source>
        <dbReference type="Proteomes" id="UP000830115"/>
    </source>
</evidence>
<protein>
    <recommendedName>
        <fullName evidence="3">Glycosyl transferase family 1</fullName>
    </recommendedName>
</protein>
<gene>
    <name evidence="1" type="ORF">K9S39_08400</name>
</gene>
<evidence type="ECO:0000313" key="1">
    <source>
        <dbReference type="EMBL" id="UQA91872.1"/>
    </source>
</evidence>
<keyword evidence="2" id="KW-1185">Reference proteome</keyword>
<dbReference type="Proteomes" id="UP000830115">
    <property type="component" value="Chromosome"/>
</dbReference>
<dbReference type="EMBL" id="CP086322">
    <property type="protein sequence ID" value="UQA91872.1"/>
    <property type="molecule type" value="Genomic_DNA"/>
</dbReference>
<evidence type="ECO:0008006" key="3">
    <source>
        <dbReference type="Google" id="ProtNLM"/>
    </source>
</evidence>
<dbReference type="RefSeq" id="WP_248862686.1">
    <property type="nucleotide sequence ID" value="NZ_CP086322.1"/>
</dbReference>
<name>A0ABY4M2A5_9ACTN</name>
<organism evidence="1 2">
    <name type="scientific">Streptomyces halobius</name>
    <dbReference type="NCBI Taxonomy" id="2879846"/>
    <lineage>
        <taxon>Bacteria</taxon>
        <taxon>Bacillati</taxon>
        <taxon>Actinomycetota</taxon>
        <taxon>Actinomycetes</taxon>
        <taxon>Kitasatosporales</taxon>
        <taxon>Streptomycetaceae</taxon>
        <taxon>Streptomyces</taxon>
    </lineage>
</organism>
<reference evidence="1" key="1">
    <citation type="submission" date="2021-10" db="EMBL/GenBank/DDBJ databases">
        <title>Streptomyces nigrumlapis sp.nov.,an antimicrobial producing actinobacterium isolated from Black Gobi rocks.</title>
        <authorList>
            <person name="Wen Y."/>
            <person name="Zhang W."/>
            <person name="Liu X.G."/>
        </authorList>
    </citation>
    <scope>NUCLEOTIDE SEQUENCE</scope>
    <source>
        <strain evidence="1">ST13-2-2</strain>
    </source>
</reference>
<sequence>MEPFASGIPVIAHPTPGLVESLGDARIFAYRDDLNAWIHALRSLRPRRTGSGTPVGRGHAPTS</sequence>
<accession>A0ABY4M2A5</accession>